<proteinExistence type="predicted"/>
<evidence type="ECO:0000256" key="1">
    <source>
        <dbReference type="SAM" id="Phobius"/>
    </source>
</evidence>
<name>A0A9R1NJJ2_TRITD</name>
<organism evidence="2 3">
    <name type="scientific">Triticum turgidum subsp. durum</name>
    <name type="common">Durum wheat</name>
    <name type="synonym">Triticum durum</name>
    <dbReference type="NCBI Taxonomy" id="4567"/>
    <lineage>
        <taxon>Eukaryota</taxon>
        <taxon>Viridiplantae</taxon>
        <taxon>Streptophyta</taxon>
        <taxon>Embryophyta</taxon>
        <taxon>Tracheophyta</taxon>
        <taxon>Spermatophyta</taxon>
        <taxon>Magnoliopsida</taxon>
        <taxon>Liliopsida</taxon>
        <taxon>Poales</taxon>
        <taxon>Poaceae</taxon>
        <taxon>BOP clade</taxon>
        <taxon>Pooideae</taxon>
        <taxon>Triticodae</taxon>
        <taxon>Triticeae</taxon>
        <taxon>Triticinae</taxon>
        <taxon>Triticum</taxon>
    </lineage>
</organism>
<dbReference type="AlphaFoldDB" id="A0A9R1NJJ2"/>
<keyword evidence="1" id="KW-0472">Membrane</keyword>
<feature type="transmembrane region" description="Helical" evidence="1">
    <location>
        <begin position="58"/>
        <end position="76"/>
    </location>
</feature>
<accession>A0A9R1NJJ2</accession>
<keyword evidence="3" id="KW-1185">Reference proteome</keyword>
<keyword evidence="1" id="KW-0812">Transmembrane</keyword>
<sequence>MPLPQNSVLGAKDLPRAMLSDHIEEQLFKRLNEERHERAIHDGKSFDEVSAASSIYRILRLWILCFLFLGYILVSFPEYEICGLCTSYKQRCVAPSAYFYSFIFRI</sequence>
<dbReference type="EMBL" id="LT934113">
    <property type="protein sequence ID" value="VAH26079.1"/>
    <property type="molecule type" value="Genomic_DNA"/>
</dbReference>
<evidence type="ECO:0000313" key="2">
    <source>
        <dbReference type="EMBL" id="VAH26079.1"/>
    </source>
</evidence>
<keyword evidence="1" id="KW-1133">Transmembrane helix</keyword>
<evidence type="ECO:0000313" key="3">
    <source>
        <dbReference type="Proteomes" id="UP000324705"/>
    </source>
</evidence>
<reference evidence="2 3" key="1">
    <citation type="submission" date="2017-09" db="EMBL/GenBank/DDBJ databases">
        <authorList>
            <consortium name="International Durum Wheat Genome Sequencing Consortium (IDWGSC)"/>
            <person name="Milanesi L."/>
        </authorList>
    </citation>
    <scope>NUCLEOTIDE SEQUENCE [LARGE SCALE GENOMIC DNA]</scope>
    <source>
        <strain evidence="3">cv. Svevo</strain>
    </source>
</reference>
<gene>
    <name evidence="2" type="ORF">TRITD_2Av1G023100</name>
</gene>
<protein>
    <submittedName>
        <fullName evidence="2">Uncharacterized protein</fullName>
    </submittedName>
</protein>
<dbReference type="Proteomes" id="UP000324705">
    <property type="component" value="Chromosome 2A"/>
</dbReference>
<dbReference type="Gramene" id="TRITD2Av1G023100.1">
    <property type="protein sequence ID" value="TRITD2Av1G023100.1"/>
    <property type="gene ID" value="TRITD2Av1G023100"/>
</dbReference>